<feature type="transmembrane region" description="Helical" evidence="1">
    <location>
        <begin position="42"/>
        <end position="66"/>
    </location>
</feature>
<evidence type="ECO:0000313" key="3">
    <source>
        <dbReference type="EMBL" id="CAF3904710.1"/>
    </source>
</evidence>
<name>A0A819HQC7_9BILA</name>
<evidence type="ECO:0000313" key="5">
    <source>
        <dbReference type="Proteomes" id="UP000663823"/>
    </source>
</evidence>
<comment type="caution">
    <text evidence="3">The sequence shown here is derived from an EMBL/GenBank/DDBJ whole genome shotgun (WGS) entry which is preliminary data.</text>
</comment>
<dbReference type="EMBL" id="CAJNOU010000403">
    <property type="protein sequence ID" value="CAF0986544.1"/>
    <property type="molecule type" value="Genomic_DNA"/>
</dbReference>
<reference evidence="3" key="1">
    <citation type="submission" date="2021-02" db="EMBL/GenBank/DDBJ databases">
        <authorList>
            <person name="Nowell W R."/>
        </authorList>
    </citation>
    <scope>NUCLEOTIDE SEQUENCE</scope>
</reference>
<dbReference type="EMBL" id="CAJOAX010004408">
    <property type="protein sequence ID" value="CAF3904710.1"/>
    <property type="molecule type" value="Genomic_DNA"/>
</dbReference>
<proteinExistence type="predicted"/>
<evidence type="ECO:0000256" key="1">
    <source>
        <dbReference type="SAM" id="Phobius"/>
    </source>
</evidence>
<dbReference type="Proteomes" id="UP000663823">
    <property type="component" value="Unassembled WGS sequence"/>
</dbReference>
<dbReference type="Proteomes" id="UP000663889">
    <property type="component" value="Unassembled WGS sequence"/>
</dbReference>
<dbReference type="Proteomes" id="UP000663874">
    <property type="component" value="Unassembled WGS sequence"/>
</dbReference>
<protein>
    <submittedName>
        <fullName evidence="3">Uncharacterized protein</fullName>
    </submittedName>
</protein>
<sequence>MEPSVSISKSTRSGATNPVYLHKYYKSSQQHKLTIDLLHMNFILYVSIAVTTVTRQAITNVLFFFIHVIQIRTTAL</sequence>
<evidence type="ECO:0000313" key="2">
    <source>
        <dbReference type="EMBL" id="CAF0986544.1"/>
    </source>
</evidence>
<dbReference type="AlphaFoldDB" id="A0A819HQC7"/>
<keyword evidence="1" id="KW-1133">Transmembrane helix</keyword>
<organism evidence="3 5">
    <name type="scientific">Rotaria sordida</name>
    <dbReference type="NCBI Taxonomy" id="392033"/>
    <lineage>
        <taxon>Eukaryota</taxon>
        <taxon>Metazoa</taxon>
        <taxon>Spiralia</taxon>
        <taxon>Gnathifera</taxon>
        <taxon>Rotifera</taxon>
        <taxon>Eurotatoria</taxon>
        <taxon>Bdelloidea</taxon>
        <taxon>Philodinida</taxon>
        <taxon>Philodinidae</taxon>
        <taxon>Rotaria</taxon>
    </lineage>
</organism>
<keyword evidence="1" id="KW-0812">Transmembrane</keyword>
<accession>A0A819HQC7</accession>
<dbReference type="EMBL" id="CAJOBE010004219">
    <property type="protein sequence ID" value="CAF3921926.1"/>
    <property type="molecule type" value="Genomic_DNA"/>
</dbReference>
<evidence type="ECO:0000313" key="4">
    <source>
        <dbReference type="EMBL" id="CAF3921926.1"/>
    </source>
</evidence>
<keyword evidence="1" id="KW-0472">Membrane</keyword>
<gene>
    <name evidence="4" type="ORF">FNK824_LOCUS21666</name>
    <name evidence="3" type="ORF">OTI717_LOCUS23974</name>
    <name evidence="2" type="ORF">SEV965_LOCUS10037</name>
</gene>